<keyword evidence="3" id="KW-1185">Reference proteome</keyword>
<proteinExistence type="predicted"/>
<dbReference type="EMBL" id="JBBWUH010000001">
    <property type="protein sequence ID" value="KAK8177568.1"/>
    <property type="molecule type" value="Genomic_DNA"/>
</dbReference>
<organism evidence="2 3">
    <name type="scientific">Phyllosticta citrichinensis</name>
    <dbReference type="NCBI Taxonomy" id="1130410"/>
    <lineage>
        <taxon>Eukaryota</taxon>
        <taxon>Fungi</taxon>
        <taxon>Dikarya</taxon>
        <taxon>Ascomycota</taxon>
        <taxon>Pezizomycotina</taxon>
        <taxon>Dothideomycetes</taxon>
        <taxon>Dothideomycetes incertae sedis</taxon>
        <taxon>Botryosphaeriales</taxon>
        <taxon>Phyllostictaceae</taxon>
        <taxon>Phyllosticta</taxon>
    </lineage>
</organism>
<sequence length="246" mass="27016">MPTLSRATAPQAAREVAKAARGRRASASGSSRTTRMEMWTCSTTDKPGYGIEVCELSKNIRGRSAFAHYTHLFQALSVRKATGLDASAAGRVRCDYVHLLMCLDACLASQRLAPCASSSPQLDERRSFGRAHVAPSQHGVHTPSDAWRRRRGSGESGTGTGTGTRGPMSGEVKERLETEKGKRRKENRELWPLLLRCVAAGRTGFSQQQWNASRRSSEERREGERSECTPTRGLVRRAARQGNMGK</sequence>
<feature type="compositionally biased region" description="Basic and acidic residues" evidence="1">
    <location>
        <begin position="171"/>
        <end position="180"/>
    </location>
</feature>
<feature type="compositionally biased region" description="Basic and acidic residues" evidence="1">
    <location>
        <begin position="215"/>
        <end position="227"/>
    </location>
</feature>
<gene>
    <name evidence="2" type="ORF">IWX90DRAFT_21752</name>
</gene>
<feature type="region of interest" description="Disordered" evidence="1">
    <location>
        <begin position="205"/>
        <end position="246"/>
    </location>
</feature>
<feature type="compositionally biased region" description="Gly residues" evidence="1">
    <location>
        <begin position="154"/>
        <end position="164"/>
    </location>
</feature>
<evidence type="ECO:0000256" key="1">
    <source>
        <dbReference type="SAM" id="MobiDB-lite"/>
    </source>
</evidence>
<comment type="caution">
    <text evidence="2">The sequence shown here is derived from an EMBL/GenBank/DDBJ whole genome shotgun (WGS) entry which is preliminary data.</text>
</comment>
<feature type="region of interest" description="Disordered" evidence="1">
    <location>
        <begin position="1"/>
        <end position="34"/>
    </location>
</feature>
<feature type="region of interest" description="Disordered" evidence="1">
    <location>
        <begin position="126"/>
        <end position="184"/>
    </location>
</feature>
<protein>
    <submittedName>
        <fullName evidence="2">Uncharacterized protein</fullName>
    </submittedName>
</protein>
<reference evidence="2 3" key="1">
    <citation type="journal article" date="2022" name="G3 (Bethesda)">
        <title>Enemy or ally: a genomic approach to elucidate the lifestyle of Phyllosticta citrichinaensis.</title>
        <authorList>
            <person name="Buijs V.A."/>
            <person name="Groenewald J.Z."/>
            <person name="Haridas S."/>
            <person name="LaButti K.M."/>
            <person name="Lipzen A."/>
            <person name="Martin F.M."/>
            <person name="Barry K."/>
            <person name="Grigoriev I.V."/>
            <person name="Crous P.W."/>
            <person name="Seidl M.F."/>
        </authorList>
    </citation>
    <scope>NUCLEOTIDE SEQUENCE [LARGE SCALE GENOMIC DNA]</scope>
    <source>
        <strain evidence="2 3">CBS 129764</strain>
    </source>
</reference>
<name>A0ABR1Y714_9PEZI</name>
<accession>A0ABR1Y714</accession>
<dbReference type="Proteomes" id="UP001456524">
    <property type="component" value="Unassembled WGS sequence"/>
</dbReference>
<evidence type="ECO:0000313" key="3">
    <source>
        <dbReference type="Proteomes" id="UP001456524"/>
    </source>
</evidence>
<evidence type="ECO:0000313" key="2">
    <source>
        <dbReference type="EMBL" id="KAK8177568.1"/>
    </source>
</evidence>